<gene>
    <name evidence="7" type="ORF">GR183_17025</name>
</gene>
<evidence type="ECO:0000313" key="8">
    <source>
        <dbReference type="Proteomes" id="UP000433101"/>
    </source>
</evidence>
<keyword evidence="3" id="KW-0574">Periplasm</keyword>
<comment type="subcellular location">
    <subcellularLocation>
        <location evidence="1">Periplasm</location>
    </subcellularLocation>
</comment>
<evidence type="ECO:0000256" key="4">
    <source>
        <dbReference type="ARBA" id="ARBA00023239"/>
    </source>
</evidence>
<accession>A0A7X3LX10</accession>
<dbReference type="GO" id="GO:0016829">
    <property type="term" value="F:lyase activity"/>
    <property type="evidence" value="ECO:0007669"/>
    <property type="project" value="UniProtKB-KW"/>
</dbReference>
<dbReference type="InterPro" id="IPR008929">
    <property type="entry name" value="Chondroitin_lyas"/>
</dbReference>
<comment type="caution">
    <text evidence="7">The sequence shown here is derived from an EMBL/GenBank/DDBJ whole genome shotgun (WGS) entry which is preliminary data.</text>
</comment>
<protein>
    <submittedName>
        <fullName evidence="7">Heparinase</fullName>
    </submittedName>
</protein>
<evidence type="ECO:0000256" key="3">
    <source>
        <dbReference type="ARBA" id="ARBA00022764"/>
    </source>
</evidence>
<dbReference type="Gene3D" id="1.50.10.100">
    <property type="entry name" value="Chondroitin AC/alginate lyase"/>
    <property type="match status" value="1"/>
</dbReference>
<dbReference type="Proteomes" id="UP000433101">
    <property type="component" value="Unassembled WGS sequence"/>
</dbReference>
<keyword evidence="2" id="KW-0732">Signal</keyword>
<evidence type="ECO:0000313" key="7">
    <source>
        <dbReference type="EMBL" id="MXN66622.1"/>
    </source>
</evidence>
<reference evidence="7 8" key="1">
    <citation type="submission" date="2019-12" db="EMBL/GenBank/DDBJ databases">
        <authorList>
            <person name="Li M."/>
        </authorList>
    </citation>
    <scope>NUCLEOTIDE SEQUENCE [LARGE SCALE GENOMIC DNA]</scope>
    <source>
        <strain evidence="7 8">GBMRC 2046</strain>
    </source>
</reference>
<dbReference type="PANTHER" id="PTHR39210:SF1">
    <property type="entry name" value="HEPARIN-SULFATE LYASE"/>
    <property type="match status" value="1"/>
</dbReference>
<dbReference type="AlphaFoldDB" id="A0A7X3LX10"/>
<feature type="domain" description="Heparin-sulfate lyase N-terminal" evidence="6">
    <location>
        <begin position="111"/>
        <end position="311"/>
    </location>
</feature>
<dbReference type="Pfam" id="PF16889">
    <property type="entry name" value="Hepar_II_III_N"/>
    <property type="match status" value="1"/>
</dbReference>
<keyword evidence="4" id="KW-0456">Lyase</keyword>
<evidence type="ECO:0000256" key="1">
    <source>
        <dbReference type="ARBA" id="ARBA00004418"/>
    </source>
</evidence>
<keyword evidence="8" id="KW-1185">Reference proteome</keyword>
<dbReference type="SUPFAM" id="SSF48230">
    <property type="entry name" value="Chondroitin AC/alginate lyase"/>
    <property type="match status" value="1"/>
</dbReference>
<evidence type="ECO:0000259" key="5">
    <source>
        <dbReference type="Pfam" id="PF07940"/>
    </source>
</evidence>
<dbReference type="InterPro" id="IPR012480">
    <property type="entry name" value="Hepar_II_III_C"/>
</dbReference>
<proteinExistence type="predicted"/>
<evidence type="ECO:0000259" key="6">
    <source>
        <dbReference type="Pfam" id="PF16889"/>
    </source>
</evidence>
<dbReference type="InterPro" id="IPR031680">
    <property type="entry name" value="Hepar_II_III_N"/>
</dbReference>
<name>A0A7X3LX10_9HYPH</name>
<dbReference type="EMBL" id="WUMV01000008">
    <property type="protein sequence ID" value="MXN66622.1"/>
    <property type="molecule type" value="Genomic_DNA"/>
</dbReference>
<dbReference type="Gene3D" id="2.70.98.70">
    <property type="match status" value="1"/>
</dbReference>
<dbReference type="GO" id="GO:0042597">
    <property type="term" value="C:periplasmic space"/>
    <property type="evidence" value="ECO:0007669"/>
    <property type="project" value="UniProtKB-SubCell"/>
</dbReference>
<dbReference type="Pfam" id="PF07940">
    <property type="entry name" value="Hepar_II_III_C"/>
    <property type="match status" value="1"/>
</dbReference>
<feature type="domain" description="Heparinase II/III-like C-terminal" evidence="5">
    <location>
        <begin position="403"/>
        <end position="639"/>
    </location>
</feature>
<sequence>MHADGKQSRLIWYANRLRSMSAGEITHRFTELAKKRQARGWEAGWAAFEMPEGPLPALPGRVDLHHADDNLLAGWRKLAASARFRRFSFLGQDWPDADNASLWHFDPVTGREWPKERYCFDIDYRHNEDYGDVKYVWEVNRLQYLQPLAALAAKGCNGGLKEFIAAEIESWIDENPPYLGVNWPSGIELSLRAITVLVVVRLIGGAAFEKKLLGKIRAFFSATATWLDRYPSEFSSANNHLIAEAAGLYLIGATLTDHPESACWAKKGRAILEREVEKQILADGIGAEQSPTYTAFTLEFYLLAMRAGEALGAPFSAAVYERVAHAGETLSWFLDENGHCLRIGDDDEGRVLFDDPARDVRYVASVLSCLAAVCNRPDIAPAAAPVHFRNLVLGGPLLAKEKLRGVKSFVDGGYTILRDEIAGKPALFAMDHGPLGYLSIAAHGHADALSLWLTCDGVPLLADAGTYLYHSGGAWRDAFRGTALHNTLTIGGEDQSRIAGAFNWSAKARSKRLEIAEVADNFFIAASHDGYRKSFGVEHIRKVRRTGEATFEIIDRLIGDGDEALDVQLGFLAGEGVEIVQTNGFFAFISQGAPRMCLEPPEGSEPRLVNGAEDEKLGFISQRFGERQPAWQLVLKTRAGPGRRLVTRLRLL</sequence>
<evidence type="ECO:0000256" key="2">
    <source>
        <dbReference type="ARBA" id="ARBA00022729"/>
    </source>
</evidence>
<organism evidence="7 8">
    <name type="scientific">Stappia sediminis</name>
    <dbReference type="NCBI Taxonomy" id="2692190"/>
    <lineage>
        <taxon>Bacteria</taxon>
        <taxon>Pseudomonadati</taxon>
        <taxon>Pseudomonadota</taxon>
        <taxon>Alphaproteobacteria</taxon>
        <taxon>Hyphomicrobiales</taxon>
        <taxon>Stappiaceae</taxon>
        <taxon>Stappia</taxon>
    </lineage>
</organism>
<dbReference type="PANTHER" id="PTHR39210">
    <property type="entry name" value="HEPARIN-SULFATE LYASE"/>
    <property type="match status" value="1"/>
</dbReference>
<dbReference type="RefSeq" id="WP_160776872.1">
    <property type="nucleotide sequence ID" value="NZ_WUMV01000008.1"/>
</dbReference>